<dbReference type="STRING" id="1848.SAMN05443637_10568"/>
<accession>A0A1M6RMM0</accession>
<dbReference type="EMBL" id="FRAP01000005">
    <property type="protein sequence ID" value="SHK33640.1"/>
    <property type="molecule type" value="Genomic_DNA"/>
</dbReference>
<reference evidence="1 2" key="1">
    <citation type="submission" date="2016-11" db="EMBL/GenBank/DDBJ databases">
        <authorList>
            <person name="Jaros S."/>
            <person name="Januszkiewicz K."/>
            <person name="Wedrychowicz H."/>
        </authorList>
    </citation>
    <scope>NUCLEOTIDE SEQUENCE [LARGE SCALE GENOMIC DNA]</scope>
    <source>
        <strain evidence="1 2">DSM 43832</strain>
    </source>
</reference>
<evidence type="ECO:0008006" key="3">
    <source>
        <dbReference type="Google" id="ProtNLM"/>
    </source>
</evidence>
<name>A0A1M6RMM0_PSETH</name>
<organism evidence="1 2">
    <name type="scientific">Pseudonocardia thermophila</name>
    <dbReference type="NCBI Taxonomy" id="1848"/>
    <lineage>
        <taxon>Bacteria</taxon>
        <taxon>Bacillati</taxon>
        <taxon>Actinomycetota</taxon>
        <taxon>Actinomycetes</taxon>
        <taxon>Pseudonocardiales</taxon>
        <taxon>Pseudonocardiaceae</taxon>
        <taxon>Pseudonocardia</taxon>
    </lineage>
</organism>
<sequence length="328" mass="34135">MRTPGVERGRMRPREKVTHVRRHVGRALVTMAVVGAVVSGCAGPGGPGTGAVIGDHVISLNDVEQQIDAALTDPDQTAAASVFGWGTDGLSRLVVESAVSNTVVGGAATAAGVRVPPEELEGIAENVALGMLQQQLQMGNMAVRDPSVVDGILEITRRAAPWQAAAIELGRHAIGRVSVVVDEVTVRDRETAERFARLLASGGNLAEQVLAEPGARRGAAYAAGTDTERAGTILFGVPEGTVVAYQPNPANASWSVARVVQRRTDGPGDPAAAEQLSQSELLNIGIRVAQAEQGNNPVVVNPRFGVWDPVGFRLVAPEDQAGLVILPS</sequence>
<evidence type="ECO:0000313" key="1">
    <source>
        <dbReference type="EMBL" id="SHK33640.1"/>
    </source>
</evidence>
<proteinExistence type="predicted"/>
<dbReference type="AlphaFoldDB" id="A0A1M6RMM0"/>
<keyword evidence="2" id="KW-1185">Reference proteome</keyword>
<protein>
    <recommendedName>
        <fullName evidence="3">SurA N-terminal domain-containing protein</fullName>
    </recommendedName>
</protein>
<dbReference type="Proteomes" id="UP000184363">
    <property type="component" value="Unassembled WGS sequence"/>
</dbReference>
<evidence type="ECO:0000313" key="2">
    <source>
        <dbReference type="Proteomes" id="UP000184363"/>
    </source>
</evidence>
<gene>
    <name evidence="1" type="ORF">SAMN05443637_10568</name>
</gene>